<keyword evidence="5" id="KW-0411">Iron-sulfur</keyword>
<name>G8QSC6_SPHPG</name>
<organism evidence="6 7">
    <name type="scientific">Sphaerochaeta pleomorpha (strain ATCC BAA-1885 / DSM 22778 / Grapes)</name>
    <dbReference type="NCBI Taxonomy" id="158190"/>
    <lineage>
        <taxon>Bacteria</taxon>
        <taxon>Pseudomonadati</taxon>
        <taxon>Spirochaetota</taxon>
        <taxon>Spirochaetia</taxon>
        <taxon>Spirochaetales</taxon>
        <taxon>Sphaerochaetaceae</taxon>
        <taxon>Sphaerochaeta</taxon>
    </lineage>
</organism>
<dbReference type="InterPro" id="IPR036188">
    <property type="entry name" value="FAD/NAD-bd_sf"/>
</dbReference>
<dbReference type="SUPFAM" id="SSF51905">
    <property type="entry name" value="FAD/NAD(P)-binding domain"/>
    <property type="match status" value="1"/>
</dbReference>
<evidence type="ECO:0000256" key="3">
    <source>
        <dbReference type="ARBA" id="ARBA00023002"/>
    </source>
</evidence>
<gene>
    <name evidence="6" type="ordered locus">SpiGrapes_2280</name>
</gene>
<evidence type="ECO:0000313" key="6">
    <source>
        <dbReference type="EMBL" id="AEV30056.1"/>
    </source>
</evidence>
<dbReference type="GO" id="GO:0046872">
    <property type="term" value="F:metal ion binding"/>
    <property type="evidence" value="ECO:0007669"/>
    <property type="project" value="UniProtKB-KW"/>
</dbReference>
<dbReference type="OrthoDB" id="9759982at2"/>
<dbReference type="HOGENOM" id="CLU_010695_0_0_12"/>
<keyword evidence="7" id="KW-1185">Reference proteome</keyword>
<keyword evidence="4" id="KW-0408">Iron</keyword>
<evidence type="ECO:0008006" key="8">
    <source>
        <dbReference type="Google" id="ProtNLM"/>
    </source>
</evidence>
<accession>G8QSC6</accession>
<keyword evidence="1" id="KW-0004">4Fe-4S</keyword>
<protein>
    <recommendedName>
        <fullName evidence="8">Succinate dehydrogenase/fumarate reductase flavoprotein subunit</fullName>
    </recommendedName>
</protein>
<evidence type="ECO:0000256" key="4">
    <source>
        <dbReference type="ARBA" id="ARBA00023004"/>
    </source>
</evidence>
<dbReference type="Gene3D" id="3.50.50.60">
    <property type="entry name" value="FAD/NAD(P)-binding domain"/>
    <property type="match status" value="1"/>
</dbReference>
<dbReference type="eggNOG" id="COG1233">
    <property type="taxonomic scope" value="Bacteria"/>
</dbReference>
<evidence type="ECO:0000256" key="1">
    <source>
        <dbReference type="ARBA" id="ARBA00022485"/>
    </source>
</evidence>
<reference evidence="6 7" key="1">
    <citation type="submission" date="2011-11" db="EMBL/GenBank/DDBJ databases">
        <title>Complete sequence of Spirochaeta sp. grapes.</title>
        <authorList>
            <consortium name="US DOE Joint Genome Institute"/>
            <person name="Lucas S."/>
            <person name="Han J."/>
            <person name="Lapidus A."/>
            <person name="Cheng J.-F."/>
            <person name="Goodwin L."/>
            <person name="Pitluck S."/>
            <person name="Peters L."/>
            <person name="Ovchinnikova G."/>
            <person name="Munk A.C."/>
            <person name="Detter J.C."/>
            <person name="Han C."/>
            <person name="Tapia R."/>
            <person name="Land M."/>
            <person name="Hauser L."/>
            <person name="Kyrpides N."/>
            <person name="Ivanova N."/>
            <person name="Pagani I."/>
            <person name="Ritalahtilisa K."/>
            <person name="Loeffler F."/>
            <person name="Woyke T."/>
        </authorList>
    </citation>
    <scope>NUCLEOTIDE SEQUENCE [LARGE SCALE GENOMIC DNA]</scope>
    <source>
        <strain evidence="7">ATCC BAA-1885 / DSM 22778 / Grapes</strain>
    </source>
</reference>
<evidence type="ECO:0000313" key="7">
    <source>
        <dbReference type="Proteomes" id="UP000005632"/>
    </source>
</evidence>
<dbReference type="Proteomes" id="UP000005632">
    <property type="component" value="Chromosome"/>
</dbReference>
<dbReference type="AlphaFoldDB" id="G8QSC6"/>
<evidence type="ECO:0000256" key="2">
    <source>
        <dbReference type="ARBA" id="ARBA00022723"/>
    </source>
</evidence>
<dbReference type="EMBL" id="CP003155">
    <property type="protein sequence ID" value="AEV30056.1"/>
    <property type="molecule type" value="Genomic_DNA"/>
</dbReference>
<dbReference type="InterPro" id="IPR039650">
    <property type="entry name" value="HdrA-like"/>
</dbReference>
<keyword evidence="2" id="KW-0479">Metal-binding</keyword>
<dbReference type="RefSeq" id="WP_014270897.1">
    <property type="nucleotide sequence ID" value="NC_016633.1"/>
</dbReference>
<keyword evidence="3" id="KW-0560">Oxidoreductase</keyword>
<dbReference type="PANTHER" id="PTHR43498:SF1">
    <property type="entry name" value="COB--COM HETERODISULFIDE REDUCTASE IRON-SULFUR SUBUNIT A"/>
    <property type="match status" value="1"/>
</dbReference>
<dbReference type="Pfam" id="PF12831">
    <property type="entry name" value="FAD_oxidored"/>
    <property type="match status" value="1"/>
</dbReference>
<sequence length="722" mass="79191">MKKETDYEKHIVADITIVGGGLSGVCAAIAAARKGCTVSLVHSRSVLGGNSSSEIRVWTRGATGGGNLFAEEMGILGELKLTNQYRNPEGNPILWDDILLDAVLTEKNISLFLNSFVFQVESKEGHVASVHALEINSERAFCFTSDFFIDATGDGFIAASAGMPFVVGKESKETYNEGKAPEKFDPTTQGCTILMNILKRDHPVPFVAPSFAYSLSKIEQLLNNGGRIISEKSNGCDFWWVEFGGQLDTIQDIATISLELKRLSYGIYNYIKNSGKYEAENLDLIWMGNLPGKRESRRFVTDYVLTGNDILAGTKFEDVAFYGGWYMDFHPSEGIYSKSDFCTQIPVPLYGIPLRVLYASSFDNLMLCGRIIGASHTAFSSTRIMDTCALSGQSAGTAASVLVSRKLKTCNLRNSSVYGEVQAILDANDLLLPGYTSKPIGNIAECIPSSVVSSCQGKEKNKLELADDFFLAIPVTLAKESSIFVEASESAKLSVEISFSMLPSRNCQPGRITIGQLSLNSGRNKVSLKPFSDGEGYLLLVIRRTLGVSVVTCDQELPGVLCGYTQLATYQFPLLEIASFETYGALNLSNGYTRPYGGANIWLSDQEEKPSVKLILTSMQTVSAVEFFFDCSLSQEMVSSRVMDVDAHHNIHLRNGVSPSLVRDFEIFAVIGECNVLLGQVHDNFQRHIKVSFDPVITQCVFVRFLRTFGAKNTGVYEIRVH</sequence>
<dbReference type="GO" id="GO:0051539">
    <property type="term" value="F:4 iron, 4 sulfur cluster binding"/>
    <property type="evidence" value="ECO:0007669"/>
    <property type="project" value="UniProtKB-KW"/>
</dbReference>
<proteinExistence type="predicted"/>
<dbReference type="STRING" id="158190.SpiGrapes_2280"/>
<dbReference type="PANTHER" id="PTHR43498">
    <property type="entry name" value="FERREDOXIN:COB-COM HETERODISULFIDE REDUCTASE SUBUNIT A"/>
    <property type="match status" value="1"/>
</dbReference>
<dbReference type="KEGG" id="sgp:SpiGrapes_2280"/>
<dbReference type="GO" id="GO:0016491">
    <property type="term" value="F:oxidoreductase activity"/>
    <property type="evidence" value="ECO:0007669"/>
    <property type="project" value="UniProtKB-KW"/>
</dbReference>
<evidence type="ECO:0000256" key="5">
    <source>
        <dbReference type="ARBA" id="ARBA00023014"/>
    </source>
</evidence>